<evidence type="ECO:0000256" key="7">
    <source>
        <dbReference type="SAM" id="Phobius"/>
    </source>
</evidence>
<reference evidence="9 10" key="1">
    <citation type="submission" date="2016-10" db="EMBL/GenBank/DDBJ databases">
        <authorList>
            <person name="de Groot N.N."/>
        </authorList>
    </citation>
    <scope>NUCLEOTIDE SEQUENCE [LARGE SCALE GENOMIC DNA]</scope>
    <source>
        <strain evidence="9 10">DSM 22024</strain>
    </source>
</reference>
<dbReference type="AlphaFoldDB" id="A0A1H1PY82"/>
<keyword evidence="4 7" id="KW-1133">Transmembrane helix</keyword>
<feature type="transmembrane region" description="Helical" evidence="7">
    <location>
        <begin position="309"/>
        <end position="332"/>
    </location>
</feature>
<sequence>MAVAASAGPGCDRRCFVGRSWSDGSPLGCRGLLLGRSVAFMAKGQPSRRRRVETVLAIVVTTGAYLLAAQPGLLKQFGGSGMASLVWPASGVALAAVLIFGLRAWPGVALGAFVATWVAFNRPPLVALGIAVEATVGVVLAYVLLRQAGFRNDLARVRDAVALVVCGVMAGMVTDAAIRGGVLVLAGIDPAREYGPLMLRSWLGSGLGILVVTPFLLVLRRISLRRVLPDVWRLVEAGGLIVCTLGVTWWVITGGHGREKLFLVFPLLIWAAWRFQLEGAAPCVVAVSVVTVYATVRGLGPFNGTDPQAALITAQTFVAATTLATLFLAVAVTERNDSRDEMDLAARELVRAVNLLGERLRPDKASSAERVQATPQPVNPRIRERSYSTDDDTRAVRTERIQHPPDD</sequence>
<feature type="transmembrane region" description="Helical" evidence="7">
    <location>
        <begin position="198"/>
        <end position="219"/>
    </location>
</feature>
<protein>
    <submittedName>
        <fullName evidence="9">Integral membrane sensor domain MASE1</fullName>
    </submittedName>
</protein>
<evidence type="ECO:0000256" key="2">
    <source>
        <dbReference type="ARBA" id="ARBA00022475"/>
    </source>
</evidence>
<feature type="transmembrane region" description="Helical" evidence="7">
    <location>
        <begin position="231"/>
        <end position="252"/>
    </location>
</feature>
<name>A0A1H1PY82_9ACTN</name>
<feature type="transmembrane region" description="Helical" evidence="7">
    <location>
        <begin position="125"/>
        <end position="145"/>
    </location>
</feature>
<evidence type="ECO:0000256" key="6">
    <source>
        <dbReference type="SAM" id="MobiDB-lite"/>
    </source>
</evidence>
<evidence type="ECO:0000313" key="10">
    <source>
        <dbReference type="Proteomes" id="UP000198983"/>
    </source>
</evidence>
<organism evidence="9 10">
    <name type="scientific">Actinopolymorpha singaporensis</name>
    <dbReference type="NCBI Taxonomy" id="117157"/>
    <lineage>
        <taxon>Bacteria</taxon>
        <taxon>Bacillati</taxon>
        <taxon>Actinomycetota</taxon>
        <taxon>Actinomycetes</taxon>
        <taxon>Propionibacteriales</taxon>
        <taxon>Actinopolymorphaceae</taxon>
        <taxon>Actinopolymorpha</taxon>
    </lineage>
</organism>
<evidence type="ECO:0000313" key="9">
    <source>
        <dbReference type="EMBL" id="SDS16120.1"/>
    </source>
</evidence>
<proteinExistence type="predicted"/>
<accession>A0A1H1PY82</accession>
<evidence type="ECO:0000259" key="8">
    <source>
        <dbReference type="Pfam" id="PF05231"/>
    </source>
</evidence>
<gene>
    <name evidence="9" type="ORF">SAMN04489717_1808</name>
</gene>
<dbReference type="Proteomes" id="UP000198983">
    <property type="component" value="Chromosome I"/>
</dbReference>
<keyword evidence="10" id="KW-1185">Reference proteome</keyword>
<feature type="domain" description="MASE1" evidence="8">
    <location>
        <begin position="78"/>
        <end position="335"/>
    </location>
</feature>
<evidence type="ECO:0000256" key="1">
    <source>
        <dbReference type="ARBA" id="ARBA00004651"/>
    </source>
</evidence>
<dbReference type="InterPro" id="IPR007895">
    <property type="entry name" value="MASE1"/>
</dbReference>
<evidence type="ECO:0000256" key="5">
    <source>
        <dbReference type="ARBA" id="ARBA00023136"/>
    </source>
</evidence>
<dbReference type="GO" id="GO:0005886">
    <property type="term" value="C:plasma membrane"/>
    <property type="evidence" value="ECO:0007669"/>
    <property type="project" value="UniProtKB-SubCell"/>
</dbReference>
<feature type="compositionally biased region" description="Basic and acidic residues" evidence="6">
    <location>
        <begin position="381"/>
        <end position="407"/>
    </location>
</feature>
<dbReference type="Pfam" id="PF05231">
    <property type="entry name" value="MASE1"/>
    <property type="match status" value="1"/>
</dbReference>
<dbReference type="EMBL" id="LT629732">
    <property type="protein sequence ID" value="SDS16120.1"/>
    <property type="molecule type" value="Genomic_DNA"/>
</dbReference>
<evidence type="ECO:0000256" key="4">
    <source>
        <dbReference type="ARBA" id="ARBA00022989"/>
    </source>
</evidence>
<dbReference type="STRING" id="117157.SAMN04489717_1808"/>
<comment type="subcellular location">
    <subcellularLocation>
        <location evidence="1">Cell membrane</location>
        <topology evidence="1">Multi-pass membrane protein</topology>
    </subcellularLocation>
</comment>
<keyword evidence="2" id="KW-1003">Cell membrane</keyword>
<keyword evidence="3 7" id="KW-0812">Transmembrane</keyword>
<feature type="transmembrane region" description="Helical" evidence="7">
    <location>
        <begin position="157"/>
        <end position="178"/>
    </location>
</feature>
<evidence type="ECO:0000256" key="3">
    <source>
        <dbReference type="ARBA" id="ARBA00022692"/>
    </source>
</evidence>
<feature type="transmembrane region" description="Helical" evidence="7">
    <location>
        <begin position="55"/>
        <end position="73"/>
    </location>
</feature>
<feature type="region of interest" description="Disordered" evidence="6">
    <location>
        <begin position="363"/>
        <end position="407"/>
    </location>
</feature>
<feature type="transmembrane region" description="Helical" evidence="7">
    <location>
        <begin position="85"/>
        <end position="105"/>
    </location>
</feature>
<keyword evidence="5 7" id="KW-0472">Membrane</keyword>